<name>A0ABQ7W0L7_SOLTU</name>
<gene>
    <name evidence="1" type="ORF">KY290_010479</name>
</gene>
<comment type="caution">
    <text evidence="1">The sequence shown here is derived from an EMBL/GenBank/DDBJ whole genome shotgun (WGS) entry which is preliminary data.</text>
</comment>
<sequence length="107" mass="11853">MPPFTREQLELLHKLLQSQLQTCKPDLSTPTCSFSQIGDKKVKVADGSFSTIAGKGTAKLMSFMVSGRVIGNAREFKGFYFLEDGDNSSWSSKFSLFEALITSVVYE</sequence>
<evidence type="ECO:0000313" key="1">
    <source>
        <dbReference type="EMBL" id="KAH0773342.1"/>
    </source>
</evidence>
<keyword evidence="2" id="KW-1185">Reference proteome</keyword>
<reference evidence="1 2" key="1">
    <citation type="journal article" date="2021" name="bioRxiv">
        <title>Chromosome-scale and haplotype-resolved genome assembly of a tetraploid potato cultivar.</title>
        <authorList>
            <person name="Sun H."/>
            <person name="Jiao W.-B."/>
            <person name="Krause K."/>
            <person name="Campoy J.A."/>
            <person name="Goel M."/>
            <person name="Folz-Donahue K."/>
            <person name="Kukat C."/>
            <person name="Huettel B."/>
            <person name="Schneeberger K."/>
        </authorList>
    </citation>
    <scope>NUCLEOTIDE SEQUENCE [LARGE SCALE GENOMIC DNA]</scope>
    <source>
        <strain evidence="1">SolTubOtavaFocal</strain>
        <tissue evidence="1">Leaves</tissue>
    </source>
</reference>
<proteinExistence type="predicted"/>
<evidence type="ECO:0008006" key="3">
    <source>
        <dbReference type="Google" id="ProtNLM"/>
    </source>
</evidence>
<organism evidence="1 2">
    <name type="scientific">Solanum tuberosum</name>
    <name type="common">Potato</name>
    <dbReference type="NCBI Taxonomy" id="4113"/>
    <lineage>
        <taxon>Eukaryota</taxon>
        <taxon>Viridiplantae</taxon>
        <taxon>Streptophyta</taxon>
        <taxon>Embryophyta</taxon>
        <taxon>Tracheophyta</taxon>
        <taxon>Spermatophyta</taxon>
        <taxon>Magnoliopsida</taxon>
        <taxon>eudicotyledons</taxon>
        <taxon>Gunneridae</taxon>
        <taxon>Pentapetalae</taxon>
        <taxon>asterids</taxon>
        <taxon>lamiids</taxon>
        <taxon>Solanales</taxon>
        <taxon>Solanaceae</taxon>
        <taxon>Solanoideae</taxon>
        <taxon>Solaneae</taxon>
        <taxon>Solanum</taxon>
    </lineage>
</organism>
<dbReference type="Proteomes" id="UP000826656">
    <property type="component" value="Unassembled WGS sequence"/>
</dbReference>
<evidence type="ECO:0000313" key="2">
    <source>
        <dbReference type="Proteomes" id="UP000826656"/>
    </source>
</evidence>
<protein>
    <recommendedName>
        <fullName evidence="3">Dirigent protein</fullName>
    </recommendedName>
</protein>
<accession>A0ABQ7W0L7</accession>
<dbReference type="EMBL" id="JAIVGD010000005">
    <property type="protein sequence ID" value="KAH0773342.1"/>
    <property type="molecule type" value="Genomic_DNA"/>
</dbReference>